<evidence type="ECO:0000313" key="3">
    <source>
        <dbReference type="Proteomes" id="UP000315095"/>
    </source>
</evidence>
<protein>
    <submittedName>
        <fullName evidence="2">Uncharacterized protein</fullName>
    </submittedName>
</protein>
<evidence type="ECO:0000256" key="1">
    <source>
        <dbReference type="SAM" id="MobiDB-lite"/>
    </source>
</evidence>
<accession>A0A4P5NMW8</accession>
<name>A0A4P5NMW8_9PROT</name>
<organism evidence="2 3">
    <name type="scientific">Komagataeibacter diospyri</name>
    <dbReference type="NCBI Taxonomy" id="1932662"/>
    <lineage>
        <taxon>Bacteria</taxon>
        <taxon>Pseudomonadati</taxon>
        <taxon>Pseudomonadota</taxon>
        <taxon>Alphaproteobacteria</taxon>
        <taxon>Acetobacterales</taxon>
        <taxon>Acetobacteraceae</taxon>
        <taxon>Komagataeibacter</taxon>
    </lineage>
</organism>
<dbReference type="Proteomes" id="UP000315095">
    <property type="component" value="Unassembled WGS sequence"/>
</dbReference>
<keyword evidence="3" id="KW-1185">Reference proteome</keyword>
<sequence length="81" mass="8851">MRVVVADSRRRGLMTRRSPTAMTSGATCQWIEGTVRHGVRPAFCGRPACVRRVWCGEHAVRVFAAPVAADQDAPEQNEVSA</sequence>
<dbReference type="EMBL" id="BDLU01000032">
    <property type="protein sequence ID" value="GCE83040.1"/>
    <property type="molecule type" value="Genomic_DNA"/>
</dbReference>
<feature type="region of interest" description="Disordered" evidence="1">
    <location>
        <begin position="1"/>
        <end position="20"/>
    </location>
</feature>
<proteinExistence type="predicted"/>
<gene>
    <name evidence="2" type="ORF">MSKU9_1181</name>
</gene>
<dbReference type="AlphaFoldDB" id="A0A4P5NMW8"/>
<evidence type="ECO:0000313" key="2">
    <source>
        <dbReference type="EMBL" id="GCE83040.1"/>
    </source>
</evidence>
<comment type="caution">
    <text evidence="2">The sequence shown here is derived from an EMBL/GenBank/DDBJ whole genome shotgun (WGS) entry which is preliminary data.</text>
</comment>
<reference evidence="3" key="1">
    <citation type="submission" date="2017-01" db="EMBL/GenBank/DDBJ databases">
        <title>Komagataeibacter sp. MSKU9 whole genome sequencing project.</title>
        <authorList>
            <person name="Matsutani M."/>
            <person name="Naloka K."/>
            <person name="Theeragool G."/>
            <person name="Yakushi T."/>
            <person name="Matsushita K."/>
        </authorList>
    </citation>
    <scope>NUCLEOTIDE SEQUENCE [LARGE SCALE GENOMIC DNA]</scope>
    <source>
        <strain evidence="3">MSKU9</strain>
    </source>
</reference>